<protein>
    <submittedName>
        <fullName evidence="2">MRC</fullName>
    </submittedName>
</protein>
<dbReference type="CDD" id="cd00037">
    <property type="entry name" value="CLECT"/>
    <property type="match status" value="1"/>
</dbReference>
<dbReference type="InterPro" id="IPR016187">
    <property type="entry name" value="CTDL_fold"/>
</dbReference>
<feature type="domain" description="C-type lectin" evidence="1">
    <location>
        <begin position="92"/>
        <end position="191"/>
    </location>
</feature>
<evidence type="ECO:0000313" key="3">
    <source>
        <dbReference type="Proteomes" id="UP000683360"/>
    </source>
</evidence>
<dbReference type="PROSITE" id="PS50041">
    <property type="entry name" value="C_TYPE_LECTIN_2"/>
    <property type="match status" value="1"/>
</dbReference>
<dbReference type="InterPro" id="IPR016186">
    <property type="entry name" value="C-type_lectin-like/link_sf"/>
</dbReference>
<organism evidence="2 3">
    <name type="scientific">Mytilus edulis</name>
    <name type="common">Blue mussel</name>
    <dbReference type="NCBI Taxonomy" id="6550"/>
    <lineage>
        <taxon>Eukaryota</taxon>
        <taxon>Metazoa</taxon>
        <taxon>Spiralia</taxon>
        <taxon>Lophotrochozoa</taxon>
        <taxon>Mollusca</taxon>
        <taxon>Bivalvia</taxon>
        <taxon>Autobranchia</taxon>
        <taxon>Pteriomorphia</taxon>
        <taxon>Mytilida</taxon>
        <taxon>Mytiloidea</taxon>
        <taxon>Mytilidae</taxon>
        <taxon>Mytilinae</taxon>
        <taxon>Mytilus</taxon>
    </lineage>
</organism>
<gene>
    <name evidence="2" type="ORF">MEDL_57309</name>
</gene>
<proteinExistence type="predicted"/>
<dbReference type="EMBL" id="CAJPWZ010002765">
    <property type="protein sequence ID" value="CAG2245286.1"/>
    <property type="molecule type" value="Genomic_DNA"/>
</dbReference>
<name>A0A8S3USC6_MYTED</name>
<sequence>MDIQNQTQKCDCIQSESPQEHVTITEEWQTITDYDDKDFTLYSLDSSGKSASMCANMCSIVRLEDTFKPKRYHSFQFALGVFQSIPKHALSASNHCQEESSATLLRILNVDTLLFIGKYMKYKVTADIFIDGNDIAMEHEWKYSDGSDVAYLKWAPGEPNSILCQCAEHCLTLQNMILSLPYFEGMNNMQCRVPGLIYANYTFMADV</sequence>
<dbReference type="Gene3D" id="3.10.100.10">
    <property type="entry name" value="Mannose-Binding Protein A, subunit A"/>
    <property type="match status" value="1"/>
</dbReference>
<reference evidence="2" key="1">
    <citation type="submission" date="2021-03" db="EMBL/GenBank/DDBJ databases">
        <authorList>
            <person name="Bekaert M."/>
        </authorList>
    </citation>
    <scope>NUCLEOTIDE SEQUENCE</scope>
</reference>
<accession>A0A8S3USC6</accession>
<evidence type="ECO:0000259" key="1">
    <source>
        <dbReference type="PROSITE" id="PS50041"/>
    </source>
</evidence>
<dbReference type="SUPFAM" id="SSF56436">
    <property type="entry name" value="C-type lectin-like"/>
    <property type="match status" value="1"/>
</dbReference>
<keyword evidence="3" id="KW-1185">Reference proteome</keyword>
<dbReference type="AlphaFoldDB" id="A0A8S3USC6"/>
<dbReference type="Proteomes" id="UP000683360">
    <property type="component" value="Unassembled WGS sequence"/>
</dbReference>
<dbReference type="InterPro" id="IPR001304">
    <property type="entry name" value="C-type_lectin-like"/>
</dbReference>
<dbReference type="OrthoDB" id="6119292at2759"/>
<evidence type="ECO:0000313" key="2">
    <source>
        <dbReference type="EMBL" id="CAG2245286.1"/>
    </source>
</evidence>
<comment type="caution">
    <text evidence="2">The sequence shown here is derived from an EMBL/GenBank/DDBJ whole genome shotgun (WGS) entry which is preliminary data.</text>
</comment>